<evidence type="ECO:0000256" key="6">
    <source>
        <dbReference type="ARBA" id="ARBA00023088"/>
    </source>
</evidence>
<proteinExistence type="predicted"/>
<dbReference type="Pfam" id="PF00092">
    <property type="entry name" value="VWA"/>
    <property type="match status" value="1"/>
</dbReference>
<dbReference type="InterPro" id="IPR041033">
    <property type="entry name" value="SpaA_PFL_dom_1"/>
</dbReference>
<keyword evidence="8" id="KW-0812">Transmembrane</keyword>
<dbReference type="InterPro" id="IPR013783">
    <property type="entry name" value="Ig-like_fold"/>
</dbReference>
<keyword evidence="2" id="KW-0134">Cell wall</keyword>
<keyword evidence="4" id="KW-0732">Signal</keyword>
<feature type="compositionally biased region" description="Basic and acidic residues" evidence="7">
    <location>
        <begin position="148"/>
        <end position="184"/>
    </location>
</feature>
<keyword evidence="8" id="KW-0472">Membrane</keyword>
<dbReference type="InterPro" id="IPR036465">
    <property type="entry name" value="vWFA_dom_sf"/>
</dbReference>
<dbReference type="Gene3D" id="3.10.20.320">
    <property type="entry name" value="Putative peptidoglycan bound protein (lpxtg motif)"/>
    <property type="match status" value="1"/>
</dbReference>
<dbReference type="PANTHER" id="PTHR10579">
    <property type="entry name" value="CALCIUM-ACTIVATED CHLORIDE CHANNEL REGULATOR"/>
    <property type="match status" value="1"/>
</dbReference>
<feature type="region of interest" description="Disordered" evidence="7">
    <location>
        <begin position="144"/>
        <end position="252"/>
    </location>
</feature>
<accession>A0A429X7E7</accession>
<sequence length="909" mass="99919">MSTFRRLSVVISILLVMQLLVPISTTFAETSEEASKEDSDGRIKVESVDQSQESIKWQVTINASETENDGISTKIRFSSGLSHGTITEVKNAKIEKNDEGYDIQTPAGNETYKFEVEAGISDPNQSAYELTTVSEYSDGEFEAFSRTVPKEEPAVEESKDTDKKEEPESVKEKETDAEKEKAPAEETPLENDSENSSENEEADSEEVDSEEINGQPHPPFLTTSRPNALKGVRSGPNWPEPGSLKLTKDGTPTGKYAEWEVELTIEGKNLKTSSDIVIVFDKSGSMSTGQRLSKAKAAANQFVDQLLIEGSSTRIALVSFSTESSRDQDFTGYSNKQQLKNRINAIPANGGTNIQAGLHQAQTLLAGSNADLKTIVLLSDGEPTYSFRAGSASAYTWPGNKYNFILSNFNYNNRIGPGNNYNLNSNQRYTVNGYTVRTNGIATISEARHVMNSGIGIYSVGLEVGNNSDAKYVLENSQNKGYYLGGQDDLSRIFEEIAASLNYAATDAVVTDPMGEMFNLVKDGSYNGQNFETSHGTVTWDDVTETFTWNVGAIKENEIYTLKYKVTIDWDKNPQGNVSYPMNGDTPLNYKDPKGNPSTKPFPIPEGAIEKGKIIKIGYRVNTDGEPVDSNGNVVSSPAEAEQFYEEFHKENGSEDLLFNATYSVTANDVPDYTLTVGENPTDIALKPEQPLQTVLFGYVKTEDLVAGDVTARYIDENGNEIAQSEVFTGKVGDTYTTKQKDIQGYEFVKVDEDGAPATGKFKKDPQTVIYIYKKKLGSLTVIKVDEKGAPLAGAEFELRDKNGDSVGTAQTTDETGKVIFENLDWGEYKLVETKAPEGYRLLRKPIDVKITANELNVELNVENSKIGWELPESGGIGTTLFYALGAILMIISLVFLLKKKRTRESTQD</sequence>
<evidence type="ECO:0000256" key="1">
    <source>
        <dbReference type="ARBA" id="ARBA00004168"/>
    </source>
</evidence>
<dbReference type="SUPFAM" id="SSF49478">
    <property type="entry name" value="Cna protein B-type domain"/>
    <property type="match status" value="1"/>
</dbReference>
<evidence type="ECO:0000313" key="11">
    <source>
        <dbReference type="Proteomes" id="UP000287296"/>
    </source>
</evidence>
<dbReference type="AlphaFoldDB" id="A0A429X7E7"/>
<evidence type="ECO:0000313" key="10">
    <source>
        <dbReference type="EMBL" id="RST59133.1"/>
    </source>
</evidence>
<organism evidence="10 11">
    <name type="scientific">Siminovitchia terrae</name>
    <name type="common">Bacillus terrae</name>
    <dbReference type="NCBI Taxonomy" id="1914933"/>
    <lineage>
        <taxon>Bacteria</taxon>
        <taxon>Bacillati</taxon>
        <taxon>Bacillota</taxon>
        <taxon>Bacilli</taxon>
        <taxon>Bacillales</taxon>
        <taxon>Bacillaceae</taxon>
        <taxon>Siminovitchia</taxon>
    </lineage>
</organism>
<keyword evidence="5" id="KW-0677">Repeat</keyword>
<feature type="compositionally biased region" description="Acidic residues" evidence="7">
    <location>
        <begin position="187"/>
        <end position="211"/>
    </location>
</feature>
<dbReference type="Gene3D" id="2.60.40.1170">
    <property type="entry name" value="Mu homology domain, subdomain B"/>
    <property type="match status" value="1"/>
</dbReference>
<dbReference type="OrthoDB" id="38701at2"/>
<dbReference type="InterPro" id="IPR019931">
    <property type="entry name" value="LPXTG_anchor"/>
</dbReference>
<dbReference type="Pfam" id="PF17802">
    <property type="entry name" value="SpaA"/>
    <property type="match status" value="1"/>
</dbReference>
<dbReference type="Pfam" id="PF06458">
    <property type="entry name" value="MucBP"/>
    <property type="match status" value="1"/>
</dbReference>
<dbReference type="NCBIfam" id="TIGR01167">
    <property type="entry name" value="LPXTG_anchor"/>
    <property type="match status" value="1"/>
</dbReference>
<keyword evidence="8" id="KW-1133">Transmembrane helix</keyword>
<evidence type="ECO:0000256" key="2">
    <source>
        <dbReference type="ARBA" id="ARBA00022512"/>
    </source>
</evidence>
<feature type="transmembrane region" description="Helical" evidence="8">
    <location>
        <begin position="881"/>
        <end position="898"/>
    </location>
</feature>
<dbReference type="SUPFAM" id="SSF53300">
    <property type="entry name" value="vWA-like"/>
    <property type="match status" value="1"/>
</dbReference>
<evidence type="ECO:0000259" key="9">
    <source>
        <dbReference type="PROSITE" id="PS50234"/>
    </source>
</evidence>
<dbReference type="PANTHER" id="PTHR10579:SF43">
    <property type="entry name" value="ZINC FINGER (C3HC4-TYPE RING FINGER) FAMILY PROTEIN"/>
    <property type="match status" value="1"/>
</dbReference>
<dbReference type="Gene3D" id="2.60.40.10">
    <property type="entry name" value="Immunoglobulins"/>
    <property type="match status" value="1"/>
</dbReference>
<dbReference type="EMBL" id="QYTW02000013">
    <property type="protein sequence ID" value="RST59133.1"/>
    <property type="molecule type" value="Genomic_DNA"/>
</dbReference>
<gene>
    <name evidence="10" type="ORF">D5F11_013460</name>
</gene>
<dbReference type="PROSITE" id="PS50234">
    <property type="entry name" value="VWFA"/>
    <property type="match status" value="1"/>
</dbReference>
<evidence type="ECO:0000256" key="5">
    <source>
        <dbReference type="ARBA" id="ARBA00022737"/>
    </source>
</evidence>
<reference evidence="10 11" key="1">
    <citation type="submission" date="2018-12" db="EMBL/GenBank/DDBJ databases">
        <authorList>
            <person name="Sun L."/>
            <person name="Chen Z."/>
        </authorList>
    </citation>
    <scope>NUCLEOTIDE SEQUENCE [LARGE SCALE GENOMIC DNA]</scope>
    <source>
        <strain evidence="10 11">LMG 29736</strain>
    </source>
</reference>
<comment type="caution">
    <text evidence="10">The sequence shown here is derived from an EMBL/GenBank/DDBJ whole genome shotgun (WGS) entry which is preliminary data.</text>
</comment>
<protein>
    <submittedName>
        <fullName evidence="10">VWA domain-containing protein</fullName>
    </submittedName>
</protein>
<keyword evidence="6" id="KW-0572">Peptidoglycan-anchor</keyword>
<evidence type="ECO:0000256" key="3">
    <source>
        <dbReference type="ARBA" id="ARBA00022525"/>
    </source>
</evidence>
<dbReference type="RefSeq" id="WP_120116828.1">
    <property type="nucleotide sequence ID" value="NZ_QYTW02000013.1"/>
</dbReference>
<dbReference type="InterPro" id="IPR009459">
    <property type="entry name" value="MucBP_dom"/>
</dbReference>
<dbReference type="CDD" id="cd00198">
    <property type="entry name" value="vWFA"/>
    <property type="match status" value="1"/>
</dbReference>
<evidence type="ECO:0000256" key="7">
    <source>
        <dbReference type="SAM" id="MobiDB-lite"/>
    </source>
</evidence>
<dbReference type="Pfam" id="PF00746">
    <property type="entry name" value="Gram_pos_anchor"/>
    <property type="match status" value="1"/>
</dbReference>
<keyword evidence="3" id="KW-0964">Secreted</keyword>
<evidence type="ECO:0000256" key="4">
    <source>
        <dbReference type="ARBA" id="ARBA00022729"/>
    </source>
</evidence>
<dbReference type="InterPro" id="IPR049319">
    <property type="entry name" value="GBS104-like_Ig"/>
</dbReference>
<dbReference type="InterPro" id="IPR002035">
    <property type="entry name" value="VWF_A"/>
</dbReference>
<dbReference type="InterPro" id="IPR051266">
    <property type="entry name" value="CLCR"/>
</dbReference>
<dbReference type="SMART" id="SM00327">
    <property type="entry name" value="VWA"/>
    <property type="match status" value="1"/>
</dbReference>
<name>A0A429X7E7_SIMTE</name>
<feature type="domain" description="VWFA" evidence="9">
    <location>
        <begin position="275"/>
        <end position="497"/>
    </location>
</feature>
<dbReference type="Pfam" id="PF21426">
    <property type="entry name" value="GBS104-like_Ig"/>
    <property type="match status" value="1"/>
</dbReference>
<comment type="subcellular location">
    <subcellularLocation>
        <location evidence="1">Secreted</location>
        <location evidence="1">Cell wall</location>
        <topology evidence="1">Peptidoglycan-anchor</topology>
    </subcellularLocation>
</comment>
<dbReference type="Gene3D" id="3.40.50.410">
    <property type="entry name" value="von Willebrand factor, type A domain"/>
    <property type="match status" value="1"/>
</dbReference>
<dbReference type="Proteomes" id="UP000287296">
    <property type="component" value="Unassembled WGS sequence"/>
</dbReference>
<evidence type="ECO:0000256" key="8">
    <source>
        <dbReference type="SAM" id="Phobius"/>
    </source>
</evidence>